<dbReference type="InterPro" id="IPR000648">
    <property type="entry name" value="Oxysterol-bd"/>
</dbReference>
<evidence type="ECO:0000256" key="7">
    <source>
        <dbReference type="ARBA" id="ARBA00023121"/>
    </source>
</evidence>
<dbReference type="SUPFAM" id="SSF144000">
    <property type="entry name" value="Oxysterol-binding protein-like"/>
    <property type="match status" value="1"/>
</dbReference>
<dbReference type="GO" id="GO:0120009">
    <property type="term" value="P:intermembrane lipid transfer"/>
    <property type="evidence" value="ECO:0007669"/>
    <property type="project" value="UniProtKB-ARBA"/>
</dbReference>
<dbReference type="PROSITE" id="PS50003">
    <property type="entry name" value="PH_DOMAIN"/>
    <property type="match status" value="1"/>
</dbReference>
<evidence type="ECO:0000256" key="8">
    <source>
        <dbReference type="RuleBase" id="RU003844"/>
    </source>
</evidence>
<dbReference type="Proteomes" id="UP000215902">
    <property type="component" value="Unassembled WGS sequence"/>
</dbReference>
<feature type="non-terminal residue" evidence="12">
    <location>
        <position position="1"/>
    </location>
</feature>
<evidence type="ECO:0000259" key="11">
    <source>
        <dbReference type="PROSITE" id="PS50003"/>
    </source>
</evidence>
<name>A0A267GVW7_9PLAT</name>
<evidence type="ECO:0000313" key="13">
    <source>
        <dbReference type="Proteomes" id="UP000215902"/>
    </source>
</evidence>
<keyword evidence="6 9" id="KW-0445">Lipid transport</keyword>
<dbReference type="OrthoDB" id="1854502at2759"/>
<dbReference type="PANTHER" id="PTHR10972:SF203">
    <property type="entry name" value="OXYSTEROL-BINDING PROTEIN HOMOLOG 3"/>
    <property type="match status" value="1"/>
</dbReference>
<feature type="compositionally biased region" description="Low complexity" evidence="10">
    <location>
        <begin position="146"/>
        <end position="155"/>
    </location>
</feature>
<evidence type="ECO:0000256" key="4">
    <source>
        <dbReference type="ARBA" id="ARBA00022490"/>
    </source>
</evidence>
<dbReference type="InterPro" id="IPR018494">
    <property type="entry name" value="Oxysterol-bd_CS"/>
</dbReference>
<dbReference type="Pfam" id="PF01237">
    <property type="entry name" value="Oxysterol_BP"/>
    <property type="match status" value="1"/>
</dbReference>
<comment type="caution">
    <text evidence="12">The sequence shown here is derived from an EMBL/GenBank/DDBJ whole genome shotgun (WGS) entry which is preliminary data.</text>
</comment>
<dbReference type="Gene3D" id="2.40.160.120">
    <property type="match status" value="1"/>
</dbReference>
<keyword evidence="4" id="KW-0963">Cytoplasm</keyword>
<dbReference type="InterPro" id="IPR001849">
    <property type="entry name" value="PH_domain"/>
</dbReference>
<feature type="region of interest" description="Disordered" evidence="10">
    <location>
        <begin position="453"/>
        <end position="517"/>
    </location>
</feature>
<dbReference type="GO" id="GO:0005886">
    <property type="term" value="C:plasma membrane"/>
    <property type="evidence" value="ECO:0007669"/>
    <property type="project" value="TreeGrafter"/>
</dbReference>
<feature type="domain" description="PH" evidence="11">
    <location>
        <begin position="203"/>
        <end position="299"/>
    </location>
</feature>
<feature type="compositionally biased region" description="Low complexity" evidence="10">
    <location>
        <begin position="706"/>
        <end position="740"/>
    </location>
</feature>
<keyword evidence="5" id="KW-0597">Phosphoprotein</keyword>
<feature type="compositionally biased region" description="Gly residues" evidence="10">
    <location>
        <begin position="51"/>
        <end position="62"/>
    </location>
</feature>
<dbReference type="InterPro" id="IPR037239">
    <property type="entry name" value="OSBP_sf"/>
</dbReference>
<evidence type="ECO:0000256" key="1">
    <source>
        <dbReference type="ARBA" id="ARBA00004496"/>
    </source>
</evidence>
<feature type="compositionally biased region" description="Gly residues" evidence="10">
    <location>
        <begin position="345"/>
        <end position="359"/>
    </location>
</feature>
<feature type="compositionally biased region" description="Acidic residues" evidence="10">
    <location>
        <begin position="694"/>
        <end position="705"/>
    </location>
</feature>
<evidence type="ECO:0000256" key="5">
    <source>
        <dbReference type="ARBA" id="ARBA00022553"/>
    </source>
</evidence>
<dbReference type="STRING" id="282301.A0A267GVW7"/>
<dbReference type="SMART" id="SM00233">
    <property type="entry name" value="PH"/>
    <property type="match status" value="1"/>
</dbReference>
<dbReference type="GO" id="GO:0005829">
    <property type="term" value="C:cytosol"/>
    <property type="evidence" value="ECO:0007669"/>
    <property type="project" value="TreeGrafter"/>
</dbReference>
<dbReference type="PANTHER" id="PTHR10972">
    <property type="entry name" value="OXYSTEROL-BINDING PROTEIN-RELATED"/>
    <property type="match status" value="1"/>
</dbReference>
<feature type="region of interest" description="Disordered" evidence="10">
    <location>
        <begin position="105"/>
        <end position="194"/>
    </location>
</feature>
<dbReference type="AlphaFoldDB" id="A0A267GVW7"/>
<feature type="region of interest" description="Disordered" evidence="10">
    <location>
        <begin position="688"/>
        <end position="742"/>
    </location>
</feature>
<protein>
    <recommendedName>
        <fullName evidence="9">Oxysterol-binding protein</fullName>
    </recommendedName>
</protein>
<dbReference type="FunFam" id="2.40.160.120:FF:000001">
    <property type="entry name" value="Oxysterol-binding protein"/>
    <property type="match status" value="1"/>
</dbReference>
<feature type="region of interest" description="Disordered" evidence="10">
    <location>
        <begin position="345"/>
        <end position="365"/>
    </location>
</feature>
<dbReference type="EMBL" id="NIVC01000126">
    <property type="protein sequence ID" value="PAA90173.1"/>
    <property type="molecule type" value="Genomic_DNA"/>
</dbReference>
<evidence type="ECO:0000256" key="2">
    <source>
        <dbReference type="ARBA" id="ARBA00008842"/>
    </source>
</evidence>
<dbReference type="InterPro" id="IPR041680">
    <property type="entry name" value="PH_8"/>
</dbReference>
<dbReference type="Gene3D" id="2.30.29.30">
    <property type="entry name" value="Pleckstrin-homology domain (PH domain)/Phosphotyrosine-binding domain (PTB)"/>
    <property type="match status" value="1"/>
</dbReference>
<dbReference type="GO" id="GO:0015485">
    <property type="term" value="F:cholesterol binding"/>
    <property type="evidence" value="ECO:0007669"/>
    <property type="project" value="TreeGrafter"/>
</dbReference>
<feature type="region of interest" description="Disordered" evidence="10">
    <location>
        <begin position="1"/>
        <end position="77"/>
    </location>
</feature>
<evidence type="ECO:0000313" key="12">
    <source>
        <dbReference type="EMBL" id="PAA90173.1"/>
    </source>
</evidence>
<dbReference type="PROSITE" id="PS01013">
    <property type="entry name" value="OSBP"/>
    <property type="match status" value="1"/>
</dbReference>
<dbReference type="GO" id="GO:0097038">
    <property type="term" value="C:perinuclear endoplasmic reticulum"/>
    <property type="evidence" value="ECO:0007669"/>
    <property type="project" value="TreeGrafter"/>
</dbReference>
<comment type="similarity">
    <text evidence="2 8">Belongs to the OSBP family.</text>
</comment>
<keyword evidence="13" id="KW-1185">Reference proteome</keyword>
<accession>A0A267GVW7</accession>
<keyword evidence="7" id="KW-0446">Lipid-binding</keyword>
<dbReference type="Pfam" id="PF15409">
    <property type="entry name" value="PH_8"/>
    <property type="match status" value="1"/>
</dbReference>
<proteinExistence type="inferred from homology"/>
<feature type="compositionally biased region" description="Low complexity" evidence="10">
    <location>
        <begin position="31"/>
        <end position="44"/>
    </location>
</feature>
<evidence type="ECO:0000256" key="6">
    <source>
        <dbReference type="ARBA" id="ARBA00023055"/>
    </source>
</evidence>
<feature type="compositionally biased region" description="Gly residues" evidence="10">
    <location>
        <begin position="484"/>
        <end position="494"/>
    </location>
</feature>
<dbReference type="SUPFAM" id="SSF50729">
    <property type="entry name" value="PH domain-like"/>
    <property type="match status" value="1"/>
</dbReference>
<sequence>GARNSKSPATANTASASTVIPTMSSHHYHHSATPSTSSAADSVAMVTASSSGGGGGGNGGSGSDAIGKRLGHAKKASEVSVVSGRTVYTDSDSDDELSYAQAMAAVGAGRAQQQQMQQQQHQQQKQEHHGKQKKRKSPSSGWDILTSIGPAAPGSGAAGGASSGAGTSGNAAASGASATAASGPAGRAGGVGDASAAGALRAPAKCEGYLFKRRRFPLKGWHKRWYVCDKGFFYYAKSANEMKTLGRYHGNIDLGNSFISYKRSRRRIHIDAGSIVHHVRCKRNEDFEMWIGQLNCHRTYRHLQLQNQPPSGTGNPQFAAAGVASPLPVQLLPPAIVAAISGGGGGGGGGRGGSSGGAGNDLPDAPVVPMSPAESVKLKSLTIARTGSLTRGMPPGSLSAATLRRLRDTTGVAAASAAAAAAAADDAVAGKLQKLRGLVTDIEAMLESCSKFCDSGKGKSGSSSGGGGSGGVAIRESSSSASGLGVGSGAGGGLQQSSSNPNLQELSVSSSSAAKAKQRHSALDVPVGGGGGGAFEAKDLADTLAVFLMKANSAAELLRQAGLDLAGERRRILTAQSTAAAASAAAAAADSGDSSGGSASGSAAAAAAAAAMVTAEDVAQLTAQVTELSRQNQDLRQRLSLIHGHSDLSAMIVSAVPQALLPDSANISSSLSRDSITEYHDAAERLSLDMSSSESEDELSDEDDANPPAADASNQASSSTVAAASGSADASPGGAANDASTTGASAAGLEVATTGRREVLPVPQPDGGNLSLFNILCRNIGKDLTSVRMPIASNEPLNALQRLCEELEYSSLLDQAAAAKDPLERLVLVVAFAVSAYACTATRSAKKPFNPLLGETYECVREDRGWKFISEQVSHHPPVAACHCESDTWEFWQDCRLRNKFWGKSLEAQPLGAIRLRFKDSGELFQWNKVTTCIYNLFSSSRYIDHYGELTVQGPVQGSQARLTFHKGGSISGVCRAGSNGPETAVFGRWNESLFAGREHTARCVWRSGALPPHSASYYGFTRFAIELNELQDCLVSVLPVTDTRFRPDQRLLEVGDLDNAEAQKLRLENKQRSRQTPVQPRWFRQLSSDKSWEFRREYWSARESKFAGIDLPDLFD</sequence>
<evidence type="ECO:0000256" key="10">
    <source>
        <dbReference type="SAM" id="MobiDB-lite"/>
    </source>
</evidence>
<evidence type="ECO:0000256" key="3">
    <source>
        <dbReference type="ARBA" id="ARBA00022448"/>
    </source>
</evidence>
<evidence type="ECO:0000256" key="9">
    <source>
        <dbReference type="RuleBase" id="RU003845"/>
    </source>
</evidence>
<reference evidence="12 13" key="1">
    <citation type="submission" date="2017-06" db="EMBL/GenBank/DDBJ databases">
        <title>A platform for efficient transgenesis in Macrostomum lignano, a flatworm model organism for stem cell research.</title>
        <authorList>
            <person name="Berezikov E."/>
        </authorList>
    </citation>
    <scope>NUCLEOTIDE SEQUENCE [LARGE SCALE GENOMIC DNA]</scope>
    <source>
        <strain evidence="12">DV1</strain>
        <tissue evidence="12">Whole organism</tissue>
    </source>
</reference>
<feature type="compositionally biased region" description="Low complexity" evidence="10">
    <location>
        <begin position="168"/>
        <end position="185"/>
    </location>
</feature>
<feature type="compositionally biased region" description="Low complexity" evidence="10">
    <location>
        <begin position="105"/>
        <end position="123"/>
    </location>
</feature>
<comment type="subcellular location">
    <subcellularLocation>
        <location evidence="1">Cytoplasm</location>
    </subcellularLocation>
</comment>
<feature type="compositionally biased region" description="Gly residues" evidence="10">
    <location>
        <begin position="156"/>
        <end position="167"/>
    </location>
</feature>
<feature type="compositionally biased region" description="Low complexity" evidence="10">
    <location>
        <begin position="1"/>
        <end position="18"/>
    </location>
</feature>
<organism evidence="12 13">
    <name type="scientific">Macrostomum lignano</name>
    <dbReference type="NCBI Taxonomy" id="282301"/>
    <lineage>
        <taxon>Eukaryota</taxon>
        <taxon>Metazoa</taxon>
        <taxon>Spiralia</taxon>
        <taxon>Lophotrochozoa</taxon>
        <taxon>Platyhelminthes</taxon>
        <taxon>Rhabditophora</taxon>
        <taxon>Macrostomorpha</taxon>
        <taxon>Macrostomida</taxon>
        <taxon>Macrostomidae</taxon>
        <taxon>Macrostomum</taxon>
    </lineage>
</organism>
<gene>
    <name evidence="12" type="ORF">BOX15_Mlig020251g1</name>
</gene>
<dbReference type="InterPro" id="IPR011993">
    <property type="entry name" value="PH-like_dom_sf"/>
</dbReference>
<keyword evidence="3 9" id="KW-0813">Transport</keyword>